<dbReference type="KEGG" id="moz:MoryE10_17050"/>
<reference evidence="1" key="1">
    <citation type="submission" date="2019-06" db="EMBL/GenBank/DDBJ databases">
        <title>Complete genome sequence of Methylogaea oryzae strain JCM16910.</title>
        <authorList>
            <person name="Asakawa S."/>
        </authorList>
    </citation>
    <scope>NUCLEOTIDE SEQUENCE</scope>
    <source>
        <strain evidence="1">E10</strain>
    </source>
</reference>
<accession>A0A8D5AJS1</accession>
<dbReference type="AlphaFoldDB" id="A0A8D5AJS1"/>
<keyword evidence="2" id="KW-1185">Reference proteome</keyword>
<evidence type="ECO:0000313" key="1">
    <source>
        <dbReference type="EMBL" id="BBL71099.1"/>
    </source>
</evidence>
<dbReference type="EMBL" id="AP019782">
    <property type="protein sequence ID" value="BBL71099.1"/>
    <property type="molecule type" value="Genomic_DNA"/>
</dbReference>
<protein>
    <submittedName>
        <fullName evidence="1">Uncharacterized protein</fullName>
    </submittedName>
</protein>
<proteinExistence type="predicted"/>
<dbReference type="Proteomes" id="UP000824988">
    <property type="component" value="Chromosome"/>
</dbReference>
<sequence length="52" mass="6425">MIARLIFVLEQIVNWLERYNEERARREEELRRARSIRLANIEREKLARLGML</sequence>
<dbReference type="RefSeq" id="WP_156302276.1">
    <property type="nucleotide sequence ID" value="NZ_AP019782.1"/>
</dbReference>
<gene>
    <name evidence="1" type="ORF">MoryE10_17050</name>
</gene>
<name>A0A8D5AJS1_9GAMM</name>
<organism evidence="1 2">
    <name type="scientific">Methylogaea oryzae</name>
    <dbReference type="NCBI Taxonomy" id="1295382"/>
    <lineage>
        <taxon>Bacteria</taxon>
        <taxon>Pseudomonadati</taxon>
        <taxon>Pseudomonadota</taxon>
        <taxon>Gammaproteobacteria</taxon>
        <taxon>Methylococcales</taxon>
        <taxon>Methylococcaceae</taxon>
        <taxon>Methylogaea</taxon>
    </lineage>
</organism>
<evidence type="ECO:0000313" key="2">
    <source>
        <dbReference type="Proteomes" id="UP000824988"/>
    </source>
</evidence>